<dbReference type="InterPro" id="IPR036108">
    <property type="entry name" value="4pyrrol_syn_uPrphyn_synt_sf"/>
</dbReference>
<dbReference type="AlphaFoldDB" id="A0A063Y8N9"/>
<dbReference type="Proteomes" id="UP000027318">
    <property type="component" value="Unassembled WGS sequence"/>
</dbReference>
<dbReference type="STRING" id="267850.ADINL_0406"/>
<organism evidence="11 12">
    <name type="scientific">Nitrincola lacisaponensis</name>
    <dbReference type="NCBI Taxonomy" id="267850"/>
    <lineage>
        <taxon>Bacteria</taxon>
        <taxon>Pseudomonadati</taxon>
        <taxon>Pseudomonadota</taxon>
        <taxon>Gammaproteobacteria</taxon>
        <taxon>Oceanospirillales</taxon>
        <taxon>Oceanospirillaceae</taxon>
        <taxon>Nitrincola</taxon>
    </lineage>
</organism>
<dbReference type="OrthoDB" id="9787650at2"/>
<accession>A0A063Y8N9</accession>
<comment type="pathway">
    <text evidence="1 9">Porphyrin-containing compound metabolism; protoporphyrin-IX biosynthesis; coproporphyrinogen-III from 5-aminolevulinate: step 3/4.</text>
</comment>
<evidence type="ECO:0000256" key="2">
    <source>
        <dbReference type="ARBA" id="ARBA00008133"/>
    </source>
</evidence>
<reference evidence="11 12" key="1">
    <citation type="journal article" date="2005" name="Int. J. Syst. Evol. Microbiol.">
        <title>Nitrincola lacisaponensis gen. nov., sp. nov., a novel alkaliphilic bacterium isolated from an alkaline, saline lake.</title>
        <authorList>
            <person name="Dimitriu P.A."/>
            <person name="Shukla S.K."/>
            <person name="Conradt J."/>
            <person name="Marquez M.C."/>
            <person name="Ventosa A."/>
            <person name="Maglia A."/>
            <person name="Peyton B.M."/>
            <person name="Pinkart H.C."/>
            <person name="Mormile M.R."/>
        </authorList>
    </citation>
    <scope>NUCLEOTIDE SEQUENCE [LARGE SCALE GENOMIC DNA]</scope>
    <source>
        <strain evidence="11 12">4CA</strain>
    </source>
</reference>
<dbReference type="InterPro" id="IPR039793">
    <property type="entry name" value="UROS/Hem4"/>
</dbReference>
<protein>
    <recommendedName>
        <fullName evidence="7 9">Uroporphyrinogen-III synthase</fullName>
        <ecNumber evidence="3 9">4.2.1.75</ecNumber>
    </recommendedName>
</protein>
<dbReference type="PANTHER" id="PTHR38042">
    <property type="entry name" value="UROPORPHYRINOGEN-III SYNTHASE, CHLOROPLASTIC"/>
    <property type="match status" value="1"/>
</dbReference>
<comment type="caution">
    <text evidence="11">The sequence shown here is derived from an EMBL/GenBank/DDBJ whole genome shotgun (WGS) entry which is preliminary data.</text>
</comment>
<dbReference type="EC" id="4.2.1.75" evidence="3 9"/>
<dbReference type="GO" id="GO:0006782">
    <property type="term" value="P:protoporphyrinogen IX biosynthetic process"/>
    <property type="evidence" value="ECO:0007669"/>
    <property type="project" value="UniProtKB-UniRule"/>
</dbReference>
<proteinExistence type="inferred from homology"/>
<evidence type="ECO:0000256" key="5">
    <source>
        <dbReference type="ARBA" id="ARBA00023244"/>
    </source>
</evidence>
<evidence type="ECO:0000256" key="9">
    <source>
        <dbReference type="RuleBase" id="RU366031"/>
    </source>
</evidence>
<evidence type="ECO:0000256" key="3">
    <source>
        <dbReference type="ARBA" id="ARBA00013109"/>
    </source>
</evidence>
<dbReference type="Pfam" id="PF02602">
    <property type="entry name" value="HEM4"/>
    <property type="match status" value="1"/>
</dbReference>
<dbReference type="PANTHER" id="PTHR38042:SF1">
    <property type="entry name" value="UROPORPHYRINOGEN-III SYNTHASE, CHLOROPLASTIC"/>
    <property type="match status" value="1"/>
</dbReference>
<keyword evidence="5 9" id="KW-0627">Porphyrin biosynthesis</keyword>
<keyword evidence="12" id="KW-1185">Reference proteome</keyword>
<dbReference type="UniPathway" id="UPA00251">
    <property type="reaction ID" value="UER00320"/>
</dbReference>
<evidence type="ECO:0000256" key="7">
    <source>
        <dbReference type="ARBA" id="ARBA00040167"/>
    </source>
</evidence>
<dbReference type="Gene3D" id="3.40.50.10090">
    <property type="match status" value="2"/>
</dbReference>
<dbReference type="RefSeq" id="WP_036543360.1">
    <property type="nucleotide sequence ID" value="NZ_JMSZ01000010.1"/>
</dbReference>
<comment type="similarity">
    <text evidence="2 9">Belongs to the uroporphyrinogen-III synthase family.</text>
</comment>
<evidence type="ECO:0000256" key="8">
    <source>
        <dbReference type="ARBA" id="ARBA00048617"/>
    </source>
</evidence>
<evidence type="ECO:0000256" key="4">
    <source>
        <dbReference type="ARBA" id="ARBA00023239"/>
    </source>
</evidence>
<dbReference type="CDD" id="cd06578">
    <property type="entry name" value="HemD"/>
    <property type="match status" value="1"/>
</dbReference>
<evidence type="ECO:0000313" key="11">
    <source>
        <dbReference type="EMBL" id="KDE41101.1"/>
    </source>
</evidence>
<dbReference type="GO" id="GO:0004852">
    <property type="term" value="F:uroporphyrinogen-III synthase activity"/>
    <property type="evidence" value="ECO:0007669"/>
    <property type="project" value="UniProtKB-UniRule"/>
</dbReference>
<evidence type="ECO:0000256" key="6">
    <source>
        <dbReference type="ARBA" id="ARBA00037589"/>
    </source>
</evidence>
<name>A0A063Y8N9_9GAMM</name>
<evidence type="ECO:0000256" key="1">
    <source>
        <dbReference type="ARBA" id="ARBA00004772"/>
    </source>
</evidence>
<keyword evidence="4 9" id="KW-0456">Lyase</keyword>
<comment type="function">
    <text evidence="6 9">Catalyzes cyclization of the linear tetrapyrrole, hydroxymethylbilane, to the macrocyclic uroporphyrinogen III.</text>
</comment>
<comment type="catalytic activity">
    <reaction evidence="8 9">
        <text>hydroxymethylbilane = uroporphyrinogen III + H2O</text>
        <dbReference type="Rhea" id="RHEA:18965"/>
        <dbReference type="ChEBI" id="CHEBI:15377"/>
        <dbReference type="ChEBI" id="CHEBI:57308"/>
        <dbReference type="ChEBI" id="CHEBI:57845"/>
        <dbReference type="EC" id="4.2.1.75"/>
    </reaction>
</comment>
<sequence>MAVQGPLQGQSILVTRPGDQNVAQCQLIESLGGTAISLPLLYLEAVTDDSELYSALKHCLLDLDLYAKVIFVSPNAARLGAEKIDDYWPQRPVGIDWIGIGQQTTQQLQALGFDAWCCADGYDSETLLATPQMQQVEDQRILILRGDGGRDLMRDTLTARGAKVDYGTVYYRRCPSYSEQTLKQKLVDAAPSALLITSGEGLTNLQTLISGHLAGRFQTLYHTLLVVPSKRIAQIAENLGYQQIKVASGPDDYSMVRAILPEMDWNSWHDKQI</sequence>
<feature type="domain" description="Tetrapyrrole biosynthesis uroporphyrinogen III synthase" evidence="10">
    <location>
        <begin position="26"/>
        <end position="256"/>
    </location>
</feature>
<evidence type="ECO:0000313" key="12">
    <source>
        <dbReference type="Proteomes" id="UP000027318"/>
    </source>
</evidence>
<dbReference type="SUPFAM" id="SSF69618">
    <property type="entry name" value="HemD-like"/>
    <property type="match status" value="1"/>
</dbReference>
<dbReference type="GO" id="GO:0006780">
    <property type="term" value="P:uroporphyrinogen III biosynthetic process"/>
    <property type="evidence" value="ECO:0007669"/>
    <property type="project" value="UniProtKB-UniRule"/>
</dbReference>
<dbReference type="EMBL" id="JMSZ01000010">
    <property type="protein sequence ID" value="KDE41101.1"/>
    <property type="molecule type" value="Genomic_DNA"/>
</dbReference>
<evidence type="ECO:0000259" key="10">
    <source>
        <dbReference type="Pfam" id="PF02602"/>
    </source>
</evidence>
<gene>
    <name evidence="11" type="ORF">ADINL_0406</name>
</gene>
<dbReference type="InterPro" id="IPR003754">
    <property type="entry name" value="4pyrrol_synth_uPrphyn_synth"/>
</dbReference>